<dbReference type="GO" id="GO:0005975">
    <property type="term" value="P:carbohydrate metabolic process"/>
    <property type="evidence" value="ECO:0007669"/>
    <property type="project" value="InterPro"/>
</dbReference>
<accession>A0A9D2IDC5</accession>
<proteinExistence type="inferred from homology"/>
<feature type="chain" id="PRO_5039545359" evidence="9">
    <location>
        <begin position="22"/>
        <end position="543"/>
    </location>
</feature>
<dbReference type="Proteomes" id="UP000824132">
    <property type="component" value="Unassembled WGS sequence"/>
</dbReference>
<feature type="signal peptide" evidence="9">
    <location>
        <begin position="1"/>
        <end position="21"/>
    </location>
</feature>
<dbReference type="AlphaFoldDB" id="A0A9D2IDC5"/>
<keyword evidence="9" id="KW-0732">Signal</keyword>
<evidence type="ECO:0000259" key="10">
    <source>
        <dbReference type="Pfam" id="PF16369"/>
    </source>
</evidence>
<feature type="domain" description="Extracellular endo-alpha-(1-&gt;5)-L-arabinanase C-terminal" evidence="10">
    <location>
        <begin position="428"/>
        <end position="536"/>
    </location>
</feature>
<gene>
    <name evidence="11" type="ORF">H9727_03820</name>
</gene>
<dbReference type="Pfam" id="PF16369">
    <property type="entry name" value="GH43_C"/>
    <property type="match status" value="1"/>
</dbReference>
<dbReference type="GO" id="GO:0004553">
    <property type="term" value="F:hydrolase activity, hydrolyzing O-glycosyl compounds"/>
    <property type="evidence" value="ECO:0007669"/>
    <property type="project" value="InterPro"/>
</dbReference>
<dbReference type="InterPro" id="IPR050727">
    <property type="entry name" value="GH43_arabinanases"/>
</dbReference>
<comment type="pathway">
    <text evidence="1">Glycan metabolism; L-arabinan degradation.</text>
</comment>
<feature type="site" description="Important for catalytic activity, responsible for pKa modulation of the active site Glu and correct orientation of both the proton donor and substrate" evidence="6">
    <location>
        <position position="215"/>
    </location>
</feature>
<evidence type="ECO:0000256" key="5">
    <source>
        <dbReference type="PIRSR" id="PIRSR606710-1"/>
    </source>
</evidence>
<protein>
    <submittedName>
        <fullName evidence="11">Glycoside hydrolase family 43 protein</fullName>
    </submittedName>
</protein>
<evidence type="ECO:0000313" key="11">
    <source>
        <dbReference type="EMBL" id="HIZ03393.1"/>
    </source>
</evidence>
<dbReference type="SUPFAM" id="SSF75005">
    <property type="entry name" value="Arabinanase/levansucrase/invertase"/>
    <property type="match status" value="1"/>
</dbReference>
<keyword evidence="3 7" id="KW-0378">Hydrolase</keyword>
<comment type="similarity">
    <text evidence="2 7">Belongs to the glycosyl hydrolase 43 family.</text>
</comment>
<reference evidence="11" key="2">
    <citation type="submission" date="2021-04" db="EMBL/GenBank/DDBJ databases">
        <authorList>
            <person name="Gilroy R."/>
        </authorList>
    </citation>
    <scope>NUCLEOTIDE SEQUENCE</scope>
    <source>
        <strain evidence="11">CHK187-5294</strain>
    </source>
</reference>
<dbReference type="Gene3D" id="2.115.10.20">
    <property type="entry name" value="Glycosyl hydrolase domain, family 43"/>
    <property type="match status" value="1"/>
</dbReference>
<evidence type="ECO:0000256" key="4">
    <source>
        <dbReference type="ARBA" id="ARBA00023295"/>
    </source>
</evidence>
<dbReference type="PANTHER" id="PTHR43301">
    <property type="entry name" value="ARABINAN ENDO-1,5-ALPHA-L-ARABINOSIDASE"/>
    <property type="match status" value="1"/>
</dbReference>
<keyword evidence="4 7" id="KW-0326">Glycosidase</keyword>
<feature type="region of interest" description="Disordered" evidence="8">
    <location>
        <begin position="30"/>
        <end position="55"/>
    </location>
</feature>
<dbReference type="InterPro" id="IPR006710">
    <property type="entry name" value="Glyco_hydro_43"/>
</dbReference>
<dbReference type="InterPro" id="IPR023296">
    <property type="entry name" value="Glyco_hydro_beta-prop_sf"/>
</dbReference>
<reference evidence="11" key="1">
    <citation type="journal article" date="2021" name="PeerJ">
        <title>Extensive microbial diversity within the chicken gut microbiome revealed by metagenomics and culture.</title>
        <authorList>
            <person name="Gilroy R."/>
            <person name="Ravi A."/>
            <person name="Getino M."/>
            <person name="Pursley I."/>
            <person name="Horton D.L."/>
            <person name="Alikhan N.F."/>
            <person name="Baker D."/>
            <person name="Gharbi K."/>
            <person name="Hall N."/>
            <person name="Watson M."/>
            <person name="Adriaenssens E.M."/>
            <person name="Foster-Nyarko E."/>
            <person name="Jarju S."/>
            <person name="Secka A."/>
            <person name="Antonio M."/>
            <person name="Oren A."/>
            <person name="Chaudhuri R.R."/>
            <person name="La Ragione R."/>
            <person name="Hildebrand F."/>
            <person name="Pallen M.J."/>
        </authorList>
    </citation>
    <scope>NUCLEOTIDE SEQUENCE</scope>
    <source>
        <strain evidence="11">CHK187-5294</strain>
    </source>
</reference>
<dbReference type="Gene3D" id="2.40.128.10">
    <property type="match status" value="1"/>
</dbReference>
<evidence type="ECO:0000256" key="7">
    <source>
        <dbReference type="RuleBase" id="RU361187"/>
    </source>
</evidence>
<feature type="compositionally biased region" description="Low complexity" evidence="8">
    <location>
        <begin position="30"/>
        <end position="43"/>
    </location>
</feature>
<dbReference type="EMBL" id="DXCL01000023">
    <property type="protein sequence ID" value="HIZ03393.1"/>
    <property type="molecule type" value="Genomic_DNA"/>
</dbReference>
<evidence type="ECO:0000256" key="8">
    <source>
        <dbReference type="SAM" id="MobiDB-lite"/>
    </source>
</evidence>
<evidence type="ECO:0000256" key="2">
    <source>
        <dbReference type="ARBA" id="ARBA00009865"/>
    </source>
</evidence>
<evidence type="ECO:0000256" key="3">
    <source>
        <dbReference type="ARBA" id="ARBA00022801"/>
    </source>
</evidence>
<dbReference type="InterPro" id="IPR032291">
    <property type="entry name" value="Abn2_C"/>
</dbReference>
<evidence type="ECO:0000256" key="6">
    <source>
        <dbReference type="PIRSR" id="PIRSR606710-2"/>
    </source>
</evidence>
<dbReference type="Pfam" id="PF04616">
    <property type="entry name" value="Glyco_hydro_43"/>
    <property type="match status" value="1"/>
</dbReference>
<evidence type="ECO:0000256" key="9">
    <source>
        <dbReference type="SAM" id="SignalP"/>
    </source>
</evidence>
<name>A0A9D2IDC5_9FIRM</name>
<comment type="caution">
    <text evidence="11">The sequence shown here is derived from an EMBL/GenBank/DDBJ whole genome shotgun (WGS) entry which is preliminary data.</text>
</comment>
<sequence length="543" mass="59988">MKKKLLSLLMALVMLLPLCLAACEADTGNNGNEGENNNNNNGNTEQEGVFDDLTGFSSTDPKDWGQAKAHDPVVIEADGAFYTFSTDNSGTFGYQVRKSADLIHWEWVGNAIPNSGSESDPSGVYTAGTAELMEVYNLLKSNSLFANNYVLWAPDITEAADGGYWLYGCWTAAMYKGVSAIFLCYSEDIEGPYEYVDTLVYSPNNWANGDPNAIDPSIYYGADGKMYMAYGSFRGGIWVLELDPQTGLRKDGNNGVEIQGGSTLSQAERFGTKIMNTSDMEGPVISYHEDVAIYPTDLDSIKNYDASKLTAEDRYYMMGSANDLSKTYNMRSFYSTSPTSGFTSHVTEATAEGNLGNRVSGSFSWRTTSRDGKIRYDFYAPGHNDMITTSDGKNLIVYHNRITFGSAEHYLFVSMYAFNSRGDLVINPNRYAGETLRKVEESEVSGKEFYYVIVDNNAYGSLSKQGYAEDGFVLNADNTVTLDGEAAGEWYLYGDNYVYMQLNDTVYYGVAFPAYIDRDDKQGISISLLSENGEDVLYMNIAS</sequence>
<feature type="active site" description="Proton acceptor" evidence="5">
    <location>
        <position position="71"/>
    </location>
</feature>
<evidence type="ECO:0000313" key="12">
    <source>
        <dbReference type="Proteomes" id="UP000824132"/>
    </source>
</evidence>
<feature type="active site" description="Proton donor" evidence="5">
    <location>
        <position position="281"/>
    </location>
</feature>
<evidence type="ECO:0000256" key="1">
    <source>
        <dbReference type="ARBA" id="ARBA00004834"/>
    </source>
</evidence>
<dbReference type="PANTHER" id="PTHR43301:SF3">
    <property type="entry name" value="ARABINAN ENDO-1,5-ALPHA-L-ARABINOSIDASE A-RELATED"/>
    <property type="match status" value="1"/>
</dbReference>
<organism evidence="11 12">
    <name type="scientific">Candidatus Borkfalkia avistercoris</name>
    <dbReference type="NCBI Taxonomy" id="2838504"/>
    <lineage>
        <taxon>Bacteria</taxon>
        <taxon>Bacillati</taxon>
        <taxon>Bacillota</taxon>
        <taxon>Clostridia</taxon>
        <taxon>Christensenellales</taxon>
        <taxon>Christensenellaceae</taxon>
        <taxon>Candidatus Borkfalkia</taxon>
    </lineage>
</organism>